<keyword evidence="1" id="KW-0812">Transmembrane</keyword>
<protein>
    <submittedName>
        <fullName evidence="2">Uncharacterized protein</fullName>
    </submittedName>
</protein>
<proteinExistence type="predicted"/>
<evidence type="ECO:0000256" key="1">
    <source>
        <dbReference type="SAM" id="Phobius"/>
    </source>
</evidence>
<sequence>MDKAHIVMYALAVYGLLTMILSFLVWLGECNNFEEAKPDVCMSNFWKWGFVITLIIIVIAFLIGPPE</sequence>
<keyword evidence="1" id="KW-0472">Membrane</keyword>
<keyword evidence="1" id="KW-1133">Transmembrane helix</keyword>
<organism evidence="2 3">
    <name type="scientific">Pseudomonas phage Littlefix</name>
    <dbReference type="NCBI Taxonomy" id="2079289"/>
    <lineage>
        <taxon>Viruses</taxon>
        <taxon>Duplodnaviria</taxon>
        <taxon>Heunggongvirae</taxon>
        <taxon>Uroviricota</taxon>
        <taxon>Caudoviricetes</taxon>
        <taxon>Schitoviridae</taxon>
        <taxon>Littlefixvirus</taxon>
        <taxon>Littlefixvirus littlefix</taxon>
    </lineage>
</organism>
<evidence type="ECO:0000313" key="3">
    <source>
        <dbReference type="Proteomes" id="UP000240903"/>
    </source>
</evidence>
<dbReference type="Proteomes" id="UP000240903">
    <property type="component" value="Segment"/>
</dbReference>
<name>A0A2K9VHY5_9CAUD</name>
<reference evidence="3" key="1">
    <citation type="submission" date="2018-01" db="EMBL/GenBank/DDBJ databases">
        <title>Pseudomonas phages infecting Pseudomonas sp. isolated from Prunus avium.</title>
        <authorList>
            <person name="Colberg O."/>
            <person name="Carstens A.B."/>
            <person name="Kot W."/>
            <person name="Hansen L.H."/>
        </authorList>
    </citation>
    <scope>NUCLEOTIDE SEQUENCE [LARGE SCALE GENOMIC DNA]</scope>
</reference>
<feature type="transmembrane region" description="Helical" evidence="1">
    <location>
        <begin position="7"/>
        <end position="25"/>
    </location>
</feature>
<dbReference type="EMBL" id="MG775260">
    <property type="protein sequence ID" value="AUV61855.1"/>
    <property type="molecule type" value="Genomic_DNA"/>
</dbReference>
<feature type="transmembrane region" description="Helical" evidence="1">
    <location>
        <begin position="45"/>
        <end position="64"/>
    </location>
</feature>
<gene>
    <name evidence="2" type="ORF">PsPhLittlefix_gp40</name>
</gene>
<accession>A0A2K9VHY5</accession>
<keyword evidence="3" id="KW-1185">Reference proteome</keyword>
<evidence type="ECO:0000313" key="2">
    <source>
        <dbReference type="EMBL" id="AUV61855.1"/>
    </source>
</evidence>